<dbReference type="Pfam" id="PF00708">
    <property type="entry name" value="Acylphosphatase"/>
    <property type="match status" value="1"/>
</dbReference>
<dbReference type="GO" id="GO:0003998">
    <property type="term" value="F:acylphosphatase activity"/>
    <property type="evidence" value="ECO:0007669"/>
    <property type="project" value="UniProtKB-EC"/>
</dbReference>
<organism evidence="8 9">
    <name type="scientific">Candidatus Beckwithbacteria bacterium CG10_big_fil_rev_8_21_14_0_10_34_10</name>
    <dbReference type="NCBI Taxonomy" id="1974495"/>
    <lineage>
        <taxon>Bacteria</taxon>
        <taxon>Candidatus Beckwithiibacteriota</taxon>
    </lineage>
</organism>
<evidence type="ECO:0000256" key="1">
    <source>
        <dbReference type="ARBA" id="ARBA00005614"/>
    </source>
</evidence>
<comment type="caution">
    <text evidence="8">The sequence shown here is derived from an EMBL/GenBank/DDBJ whole genome shotgun (WGS) entry which is preliminary data.</text>
</comment>
<dbReference type="SUPFAM" id="SSF54975">
    <property type="entry name" value="Acylphosphatase/BLUF domain-like"/>
    <property type="match status" value="1"/>
</dbReference>
<evidence type="ECO:0000259" key="7">
    <source>
        <dbReference type="PROSITE" id="PS51160"/>
    </source>
</evidence>
<keyword evidence="4 5" id="KW-0378">Hydrolase</keyword>
<comment type="similarity">
    <text evidence="1 6">Belongs to the acylphosphatase family.</text>
</comment>
<comment type="catalytic activity">
    <reaction evidence="3 4 5">
        <text>an acyl phosphate + H2O = a carboxylate + phosphate + H(+)</text>
        <dbReference type="Rhea" id="RHEA:14965"/>
        <dbReference type="ChEBI" id="CHEBI:15377"/>
        <dbReference type="ChEBI" id="CHEBI:15378"/>
        <dbReference type="ChEBI" id="CHEBI:29067"/>
        <dbReference type="ChEBI" id="CHEBI:43474"/>
        <dbReference type="ChEBI" id="CHEBI:59918"/>
        <dbReference type="EC" id="3.6.1.7"/>
    </reaction>
</comment>
<proteinExistence type="inferred from homology"/>
<evidence type="ECO:0000313" key="8">
    <source>
        <dbReference type="EMBL" id="PIS08842.1"/>
    </source>
</evidence>
<dbReference type="InterPro" id="IPR020456">
    <property type="entry name" value="Acylphosphatase"/>
</dbReference>
<dbReference type="EC" id="3.6.1.7" evidence="2 4"/>
<dbReference type="Gene3D" id="3.30.70.100">
    <property type="match status" value="1"/>
</dbReference>
<feature type="domain" description="Acylphosphatase-like" evidence="7">
    <location>
        <begin position="2"/>
        <end position="89"/>
    </location>
</feature>
<dbReference type="PRINTS" id="PR00112">
    <property type="entry name" value="ACYLPHPHTASE"/>
</dbReference>
<reference evidence="9" key="1">
    <citation type="submission" date="2017-09" db="EMBL/GenBank/DDBJ databases">
        <title>Depth-based differentiation of microbial function through sediment-hosted aquifers and enrichment of novel symbionts in the deep terrestrial subsurface.</title>
        <authorList>
            <person name="Probst A.J."/>
            <person name="Ladd B."/>
            <person name="Jarett J.K."/>
            <person name="Geller-Mcgrath D.E."/>
            <person name="Sieber C.M.K."/>
            <person name="Emerson J.B."/>
            <person name="Anantharaman K."/>
            <person name="Thomas B.C."/>
            <person name="Malmstrom R."/>
            <person name="Stieglmeier M."/>
            <person name="Klingl A."/>
            <person name="Woyke T."/>
            <person name="Ryan C.M."/>
            <person name="Banfield J.F."/>
        </authorList>
    </citation>
    <scope>NUCLEOTIDE SEQUENCE [LARGE SCALE GENOMIC DNA]</scope>
</reference>
<feature type="active site" evidence="4">
    <location>
        <position position="35"/>
    </location>
</feature>
<dbReference type="PANTHER" id="PTHR47268">
    <property type="entry name" value="ACYLPHOSPHATASE"/>
    <property type="match status" value="1"/>
</dbReference>
<accession>A0A2H0W853</accession>
<evidence type="ECO:0000256" key="2">
    <source>
        <dbReference type="ARBA" id="ARBA00012150"/>
    </source>
</evidence>
<dbReference type="InterPro" id="IPR001792">
    <property type="entry name" value="Acylphosphatase-like_dom"/>
</dbReference>
<gene>
    <name evidence="8" type="ORF">COT75_04800</name>
</gene>
<evidence type="ECO:0000256" key="6">
    <source>
        <dbReference type="RuleBase" id="RU004168"/>
    </source>
</evidence>
<dbReference type="InterPro" id="IPR036046">
    <property type="entry name" value="Acylphosphatase-like_dom_sf"/>
</dbReference>
<dbReference type="PROSITE" id="PS00150">
    <property type="entry name" value="ACYLPHOSPHATASE_1"/>
    <property type="match status" value="1"/>
</dbReference>
<evidence type="ECO:0000256" key="4">
    <source>
        <dbReference type="PROSITE-ProRule" id="PRU00520"/>
    </source>
</evidence>
<dbReference type="PANTHER" id="PTHR47268:SF4">
    <property type="entry name" value="ACYLPHOSPHATASE"/>
    <property type="match status" value="1"/>
</dbReference>
<dbReference type="PROSITE" id="PS51160">
    <property type="entry name" value="ACYLPHOSPHATASE_3"/>
    <property type="match status" value="1"/>
</dbReference>
<name>A0A2H0W853_9BACT</name>
<dbReference type="PROSITE" id="PS00151">
    <property type="entry name" value="ACYLPHOSPHATASE_2"/>
    <property type="match status" value="1"/>
</dbReference>
<sequence length="89" mass="10509">MAKKVHIKGRVQGVFFRVNTKKKADELRIKGYVKNLDNGQVEAVFQGPEEKVKEMIKWCYQGSKDSQVKEVEIEIVRQEERISNFQIYY</sequence>
<evidence type="ECO:0000256" key="3">
    <source>
        <dbReference type="ARBA" id="ARBA00047645"/>
    </source>
</evidence>
<evidence type="ECO:0000256" key="5">
    <source>
        <dbReference type="RuleBase" id="RU000553"/>
    </source>
</evidence>
<dbReference type="AlphaFoldDB" id="A0A2H0W853"/>
<evidence type="ECO:0000313" key="9">
    <source>
        <dbReference type="Proteomes" id="UP000230093"/>
    </source>
</evidence>
<protein>
    <recommendedName>
        <fullName evidence="2 4">Acylphosphatase</fullName>
        <ecNumber evidence="2 4">3.6.1.7</ecNumber>
    </recommendedName>
</protein>
<dbReference type="InterPro" id="IPR017968">
    <property type="entry name" value="Acylphosphatase_CS"/>
</dbReference>
<feature type="active site" evidence="4">
    <location>
        <position position="17"/>
    </location>
</feature>
<dbReference type="EMBL" id="PEZT01000028">
    <property type="protein sequence ID" value="PIS08842.1"/>
    <property type="molecule type" value="Genomic_DNA"/>
</dbReference>
<dbReference type="Proteomes" id="UP000230093">
    <property type="component" value="Unassembled WGS sequence"/>
</dbReference>